<accession>A0AAN1LB58</accession>
<organism evidence="1 2">
    <name type="scientific">Phaeobacter piscinae</name>
    <dbReference type="NCBI Taxonomy" id="1580596"/>
    <lineage>
        <taxon>Bacteria</taxon>
        <taxon>Pseudomonadati</taxon>
        <taxon>Pseudomonadota</taxon>
        <taxon>Alphaproteobacteria</taxon>
        <taxon>Rhodobacterales</taxon>
        <taxon>Roseobacteraceae</taxon>
        <taxon>Phaeobacter</taxon>
    </lineage>
</organism>
<evidence type="ECO:0000313" key="1">
    <source>
        <dbReference type="EMBL" id="ATG44297.1"/>
    </source>
</evidence>
<dbReference type="Proteomes" id="UP000218606">
    <property type="component" value="Chromosome"/>
</dbReference>
<sequence length="132" mass="14041">MPHHPHRRALLLGAAGFALTALTYRAKAQSEVVQGRLIFAGDAKIPKGRITISLSNPGQSGTSDPALEFDLISTGRAKRIDFTLSSAALSALSPTLQVVARLERADGWLIARGSTKLPAGSPLHITLNQVMY</sequence>
<proteinExistence type="predicted"/>
<gene>
    <name evidence="1" type="ORF">PhaeoP13_02383</name>
</gene>
<dbReference type="EMBL" id="CP010767">
    <property type="protein sequence ID" value="ATG44297.1"/>
    <property type="molecule type" value="Genomic_DNA"/>
</dbReference>
<dbReference type="RefSeq" id="WP_096872109.1">
    <property type="nucleotide sequence ID" value="NZ_CP010715.1"/>
</dbReference>
<dbReference type="AlphaFoldDB" id="A0AAN1LB58"/>
<evidence type="ECO:0000313" key="2">
    <source>
        <dbReference type="Proteomes" id="UP000218606"/>
    </source>
</evidence>
<name>A0AAN1LB58_9RHOB</name>
<reference evidence="1 2" key="1">
    <citation type="journal article" date="2017" name="Front. Microbiol.">
        <title>Phaeobacter piscinae sp. nov., a species of the Roseobacter group and potential aquaculture probiont.</title>
        <authorList>
            <person name="Sonnenschein E.C."/>
            <person name="Phippen C.B.W."/>
            <person name="Nielsen K.F."/>
            <person name="Mateiu R.V."/>
            <person name="Melchiorsen J."/>
            <person name="Gram L."/>
            <person name="Overmann J."/>
            <person name="Freese H.M."/>
        </authorList>
    </citation>
    <scope>NUCLEOTIDE SEQUENCE [LARGE SCALE GENOMIC DNA]</scope>
    <source>
        <strain evidence="1 2">P13</strain>
    </source>
</reference>
<protein>
    <submittedName>
        <fullName evidence="1">Uncharacterized protein</fullName>
    </submittedName>
</protein>